<dbReference type="GO" id="GO:0006281">
    <property type="term" value="P:DNA repair"/>
    <property type="evidence" value="ECO:0007669"/>
    <property type="project" value="UniProtKB-UniRule"/>
</dbReference>
<keyword evidence="2 12" id="KW-0678">Repressor</keyword>
<dbReference type="EMBL" id="CP001089">
    <property type="protein sequence ID" value="ACD94954.1"/>
    <property type="molecule type" value="Genomic_DNA"/>
</dbReference>
<evidence type="ECO:0000256" key="10">
    <source>
        <dbReference type="ARBA" id="ARBA00023204"/>
    </source>
</evidence>
<dbReference type="PANTHER" id="PTHR33516:SF2">
    <property type="entry name" value="LEXA REPRESSOR-RELATED"/>
    <property type="match status" value="1"/>
</dbReference>
<dbReference type="InterPro" id="IPR006200">
    <property type="entry name" value="LexA"/>
</dbReference>
<evidence type="ECO:0000256" key="3">
    <source>
        <dbReference type="ARBA" id="ARBA00022705"/>
    </source>
</evidence>
<dbReference type="HOGENOM" id="CLU_066192_45_1_7"/>
<evidence type="ECO:0000256" key="5">
    <source>
        <dbReference type="ARBA" id="ARBA00022801"/>
    </source>
</evidence>
<keyword evidence="17" id="KW-1185">Reference proteome</keyword>
<dbReference type="CDD" id="cd06529">
    <property type="entry name" value="S24_LexA-like"/>
    <property type="match status" value="1"/>
</dbReference>
<dbReference type="SUPFAM" id="SSF46785">
    <property type="entry name" value="Winged helix' DNA-binding domain"/>
    <property type="match status" value="1"/>
</dbReference>
<dbReference type="eggNOG" id="COG1974">
    <property type="taxonomic scope" value="Bacteria"/>
</dbReference>
<dbReference type="GO" id="GO:0006260">
    <property type="term" value="P:DNA replication"/>
    <property type="evidence" value="ECO:0007669"/>
    <property type="project" value="UniProtKB-UniRule"/>
</dbReference>
<name>B3E774_TRIL1</name>
<keyword evidence="7 12" id="KW-0805">Transcription regulation</keyword>
<feature type="DNA-binding region" description="H-T-H motif" evidence="12">
    <location>
        <begin position="36"/>
        <end position="56"/>
    </location>
</feature>
<comment type="catalytic activity">
    <reaction evidence="12">
        <text>Hydrolysis of Ala-|-Gly bond in repressor LexA.</text>
        <dbReference type="EC" id="3.4.21.88"/>
    </reaction>
</comment>
<gene>
    <name evidence="12" type="primary">lexA</name>
    <name evidence="16" type="ordered locus">Glov_1232</name>
</gene>
<feature type="domain" description="LexA repressor DNA-binding" evidence="15">
    <location>
        <begin position="10"/>
        <end position="67"/>
    </location>
</feature>
<keyword evidence="11 12" id="KW-0742">SOS response</keyword>
<evidence type="ECO:0000256" key="4">
    <source>
        <dbReference type="ARBA" id="ARBA00022763"/>
    </source>
</evidence>
<dbReference type="OrthoDB" id="9802364at2"/>
<feature type="active site" description="For autocatalytic cleavage activity" evidence="12">
    <location>
        <position position="165"/>
    </location>
</feature>
<dbReference type="GO" id="GO:0045892">
    <property type="term" value="P:negative regulation of DNA-templated transcription"/>
    <property type="evidence" value="ECO:0007669"/>
    <property type="project" value="UniProtKB-UniRule"/>
</dbReference>
<evidence type="ECO:0000256" key="11">
    <source>
        <dbReference type="ARBA" id="ARBA00023236"/>
    </source>
</evidence>
<dbReference type="SUPFAM" id="SSF51306">
    <property type="entry name" value="LexA/Signal peptidase"/>
    <property type="match status" value="1"/>
</dbReference>
<keyword evidence="5 12" id="KW-0378">Hydrolase</keyword>
<evidence type="ECO:0000256" key="13">
    <source>
        <dbReference type="RuleBase" id="RU003991"/>
    </source>
</evidence>
<evidence type="ECO:0000256" key="7">
    <source>
        <dbReference type="ARBA" id="ARBA00023015"/>
    </source>
</evidence>
<keyword evidence="9 12" id="KW-0804">Transcription</keyword>
<comment type="similarity">
    <text evidence="1 12 13">Belongs to the peptidase S24 family.</text>
</comment>
<proteinExistence type="inferred from homology"/>
<keyword evidence="4 12" id="KW-0227">DNA damage</keyword>
<reference evidence="16 17" key="1">
    <citation type="submission" date="2008-05" db="EMBL/GenBank/DDBJ databases">
        <title>Complete sequence of chromosome of Geobacter lovleyi SZ.</title>
        <authorList>
            <consortium name="US DOE Joint Genome Institute"/>
            <person name="Lucas S."/>
            <person name="Copeland A."/>
            <person name="Lapidus A."/>
            <person name="Glavina del Rio T."/>
            <person name="Dalin E."/>
            <person name="Tice H."/>
            <person name="Bruce D."/>
            <person name="Goodwin L."/>
            <person name="Pitluck S."/>
            <person name="Chertkov O."/>
            <person name="Meincke L."/>
            <person name="Brettin T."/>
            <person name="Detter J.C."/>
            <person name="Han C."/>
            <person name="Tapia R."/>
            <person name="Kuske C.R."/>
            <person name="Schmutz J."/>
            <person name="Larimer F."/>
            <person name="Land M."/>
            <person name="Hauser L."/>
            <person name="Kyrpides N."/>
            <person name="Mikhailova N."/>
            <person name="Sung Y."/>
            <person name="Fletcher K.E."/>
            <person name="Ritalahti K.M."/>
            <person name="Loeffler F.E."/>
            <person name="Richardson P."/>
        </authorList>
    </citation>
    <scope>NUCLEOTIDE SEQUENCE [LARGE SCALE GENOMIC DNA]</scope>
    <source>
        <strain evidence="17">ATCC BAA-1151 / DSM 17278 / SZ</strain>
    </source>
</reference>
<dbReference type="Proteomes" id="UP000002420">
    <property type="component" value="Chromosome"/>
</dbReference>
<dbReference type="InterPro" id="IPR036388">
    <property type="entry name" value="WH-like_DNA-bd_sf"/>
</dbReference>
<sequence>MNTYEGKPRQELTQRQKQVLQFITSYTDDNGFPPSQREIARHLNVSGTLPVMKHLGALERKGYIKRESVNRGIALVRPANRSVSLPVVGVVRAGHLAPAIEDIQGHFAVDPMAVKGDDCFFLRVSGDSMINAGILDGDLAMVRPQQTAGNKDTVVAMIDGEVTLKWFYRERDHIRLQPANPNMEPIIIRPEDGELSIVGKVIGVYRRMN</sequence>
<evidence type="ECO:0000259" key="15">
    <source>
        <dbReference type="Pfam" id="PF01726"/>
    </source>
</evidence>
<organism evidence="16 17">
    <name type="scientific">Trichlorobacter lovleyi (strain ATCC BAA-1151 / DSM 17278 / SZ)</name>
    <name type="common">Geobacter lovleyi</name>
    <dbReference type="NCBI Taxonomy" id="398767"/>
    <lineage>
        <taxon>Bacteria</taxon>
        <taxon>Pseudomonadati</taxon>
        <taxon>Thermodesulfobacteriota</taxon>
        <taxon>Desulfuromonadia</taxon>
        <taxon>Geobacterales</taxon>
        <taxon>Geobacteraceae</taxon>
        <taxon>Trichlorobacter</taxon>
    </lineage>
</organism>
<dbReference type="PANTHER" id="PTHR33516">
    <property type="entry name" value="LEXA REPRESSOR"/>
    <property type="match status" value="1"/>
</dbReference>
<dbReference type="PRINTS" id="PR00726">
    <property type="entry name" value="LEXASERPTASE"/>
</dbReference>
<dbReference type="GO" id="GO:0004252">
    <property type="term" value="F:serine-type endopeptidase activity"/>
    <property type="evidence" value="ECO:0007669"/>
    <property type="project" value="UniProtKB-UniRule"/>
</dbReference>
<feature type="site" description="Cleavage; by autolysis" evidence="12">
    <location>
        <begin position="93"/>
        <end position="94"/>
    </location>
</feature>
<dbReference type="Gene3D" id="2.10.109.10">
    <property type="entry name" value="Umud Fragment, subunit A"/>
    <property type="match status" value="1"/>
</dbReference>
<dbReference type="Pfam" id="PF01726">
    <property type="entry name" value="LexA_DNA_bind"/>
    <property type="match status" value="1"/>
</dbReference>
<evidence type="ECO:0000259" key="14">
    <source>
        <dbReference type="Pfam" id="PF00717"/>
    </source>
</evidence>
<dbReference type="Pfam" id="PF00717">
    <property type="entry name" value="Peptidase_S24"/>
    <property type="match status" value="1"/>
</dbReference>
<dbReference type="MEROPS" id="S24.001"/>
<evidence type="ECO:0000256" key="12">
    <source>
        <dbReference type="HAMAP-Rule" id="MF_00015"/>
    </source>
</evidence>
<evidence type="ECO:0000313" key="17">
    <source>
        <dbReference type="Proteomes" id="UP000002420"/>
    </source>
</evidence>
<dbReference type="InterPro" id="IPR036286">
    <property type="entry name" value="LexA/Signal_pep-like_sf"/>
</dbReference>
<feature type="domain" description="Peptidase S24/S26A/S26B/S26C" evidence="14">
    <location>
        <begin position="86"/>
        <end position="202"/>
    </location>
</feature>
<protein>
    <recommendedName>
        <fullName evidence="12">LexA repressor</fullName>
        <ecNumber evidence="12">3.4.21.88</ecNumber>
    </recommendedName>
</protein>
<dbReference type="Gene3D" id="1.10.10.10">
    <property type="entry name" value="Winged helix-like DNA-binding domain superfamily/Winged helix DNA-binding domain"/>
    <property type="match status" value="1"/>
</dbReference>
<dbReference type="InterPro" id="IPR050077">
    <property type="entry name" value="LexA_repressor"/>
</dbReference>
<dbReference type="InterPro" id="IPR006199">
    <property type="entry name" value="LexA_DNA-bd_dom"/>
</dbReference>
<evidence type="ECO:0000256" key="9">
    <source>
        <dbReference type="ARBA" id="ARBA00023163"/>
    </source>
</evidence>
<dbReference type="KEGG" id="glo:Glov_1232"/>
<evidence type="ECO:0000256" key="1">
    <source>
        <dbReference type="ARBA" id="ARBA00007484"/>
    </source>
</evidence>
<keyword evidence="3 12" id="KW-0235">DNA replication</keyword>
<evidence type="ECO:0000313" key="16">
    <source>
        <dbReference type="EMBL" id="ACD94954.1"/>
    </source>
</evidence>
<dbReference type="NCBIfam" id="TIGR00498">
    <property type="entry name" value="lexA"/>
    <property type="match status" value="1"/>
</dbReference>
<dbReference type="GO" id="GO:0003677">
    <property type="term" value="F:DNA binding"/>
    <property type="evidence" value="ECO:0007669"/>
    <property type="project" value="UniProtKB-UniRule"/>
</dbReference>
<keyword evidence="10 12" id="KW-0234">DNA repair</keyword>
<dbReference type="RefSeq" id="WP_012469302.1">
    <property type="nucleotide sequence ID" value="NC_010814.1"/>
</dbReference>
<evidence type="ECO:0000256" key="6">
    <source>
        <dbReference type="ARBA" id="ARBA00022813"/>
    </source>
</evidence>
<comment type="subunit">
    <text evidence="12">Homodimer.</text>
</comment>
<dbReference type="InterPro" id="IPR015927">
    <property type="entry name" value="Peptidase_S24_S26A/B/C"/>
</dbReference>
<dbReference type="InterPro" id="IPR039418">
    <property type="entry name" value="LexA-like"/>
</dbReference>
<dbReference type="FunFam" id="2.10.109.10:FF:000001">
    <property type="entry name" value="LexA repressor"/>
    <property type="match status" value="1"/>
</dbReference>
<accession>B3E774</accession>
<dbReference type="HAMAP" id="MF_00015">
    <property type="entry name" value="LexA"/>
    <property type="match status" value="1"/>
</dbReference>
<comment type="function">
    <text evidence="12">Represses a number of genes involved in the response to DNA damage (SOS response), including recA and lexA. In the presence of single-stranded DNA, RecA interacts with LexA causing an autocatalytic cleavage which disrupts the DNA-binding part of LexA, leading to derepression of the SOS regulon and eventually DNA repair.</text>
</comment>
<feature type="active site" description="For autocatalytic cleavage activity" evidence="12">
    <location>
        <position position="128"/>
    </location>
</feature>
<keyword evidence="8 12" id="KW-0238">DNA-binding</keyword>
<dbReference type="STRING" id="398767.Glov_1232"/>
<dbReference type="AlphaFoldDB" id="B3E774"/>
<dbReference type="EC" id="3.4.21.88" evidence="12"/>
<dbReference type="InterPro" id="IPR036390">
    <property type="entry name" value="WH_DNA-bd_sf"/>
</dbReference>
<evidence type="ECO:0000256" key="2">
    <source>
        <dbReference type="ARBA" id="ARBA00022491"/>
    </source>
</evidence>
<keyword evidence="6 12" id="KW-0068">Autocatalytic cleavage</keyword>
<dbReference type="InterPro" id="IPR006197">
    <property type="entry name" value="Peptidase_S24_LexA"/>
</dbReference>
<dbReference type="GO" id="GO:0006508">
    <property type="term" value="P:proteolysis"/>
    <property type="evidence" value="ECO:0007669"/>
    <property type="project" value="InterPro"/>
</dbReference>
<evidence type="ECO:0000256" key="8">
    <source>
        <dbReference type="ARBA" id="ARBA00023125"/>
    </source>
</evidence>
<dbReference type="GO" id="GO:0009432">
    <property type="term" value="P:SOS response"/>
    <property type="evidence" value="ECO:0007669"/>
    <property type="project" value="UniProtKB-UniRule"/>
</dbReference>